<dbReference type="GO" id="GO:0140359">
    <property type="term" value="F:ABC-type transporter activity"/>
    <property type="evidence" value="ECO:0007669"/>
    <property type="project" value="InterPro"/>
</dbReference>
<feature type="transmembrane region" description="Helical" evidence="1">
    <location>
        <begin position="177"/>
        <end position="203"/>
    </location>
</feature>
<dbReference type="RefSeq" id="WP_149115224.1">
    <property type="nucleotide sequence ID" value="NZ_CP042425.1"/>
</dbReference>
<feature type="transmembrane region" description="Helical" evidence="1">
    <location>
        <begin position="215"/>
        <end position="235"/>
    </location>
</feature>
<dbReference type="OrthoDB" id="266039at2"/>
<evidence type="ECO:0000256" key="1">
    <source>
        <dbReference type="SAM" id="Phobius"/>
    </source>
</evidence>
<keyword evidence="1" id="KW-0472">Membrane</keyword>
<protein>
    <submittedName>
        <fullName evidence="2">ABC transporter permease</fullName>
    </submittedName>
</protein>
<feature type="transmembrane region" description="Helical" evidence="1">
    <location>
        <begin position="301"/>
        <end position="322"/>
    </location>
</feature>
<evidence type="ECO:0000313" key="3">
    <source>
        <dbReference type="Proteomes" id="UP000324974"/>
    </source>
</evidence>
<evidence type="ECO:0000313" key="2">
    <source>
        <dbReference type="EMBL" id="QEL20981.1"/>
    </source>
</evidence>
<accession>A0A5C1AP89</accession>
<feature type="transmembrane region" description="Helical" evidence="1">
    <location>
        <begin position="242"/>
        <end position="261"/>
    </location>
</feature>
<dbReference type="Proteomes" id="UP000324974">
    <property type="component" value="Chromosome"/>
</dbReference>
<gene>
    <name evidence="2" type="ORF">PX52LOC_08109</name>
</gene>
<keyword evidence="1" id="KW-0812">Transmembrane</keyword>
<dbReference type="Pfam" id="PF12730">
    <property type="entry name" value="ABC2_membrane_4"/>
    <property type="match status" value="1"/>
</dbReference>
<keyword evidence="3" id="KW-1185">Reference proteome</keyword>
<reference evidence="3" key="1">
    <citation type="submission" date="2019-08" db="EMBL/GenBank/DDBJ databases">
        <title>Limnoglobus roseus gen. nov., sp. nov., a novel freshwater planctomycete with a giant genome from the family Gemmataceae.</title>
        <authorList>
            <person name="Kulichevskaya I.S."/>
            <person name="Naumoff D.G."/>
            <person name="Miroshnikov K."/>
            <person name="Ivanova A."/>
            <person name="Philippov D.A."/>
            <person name="Hakobyan A."/>
            <person name="Rijpstra I.C."/>
            <person name="Sinninghe Damste J.S."/>
            <person name="Liesack W."/>
            <person name="Dedysh S.N."/>
        </authorList>
    </citation>
    <scope>NUCLEOTIDE SEQUENCE [LARGE SCALE GENOMIC DNA]</scope>
    <source>
        <strain evidence="3">PX52</strain>
    </source>
</reference>
<dbReference type="PANTHER" id="PTHR43471">
    <property type="entry name" value="ABC TRANSPORTER PERMEASE"/>
    <property type="match status" value="1"/>
</dbReference>
<name>A0A5C1AP89_9BACT</name>
<dbReference type="GO" id="GO:0005886">
    <property type="term" value="C:plasma membrane"/>
    <property type="evidence" value="ECO:0007669"/>
    <property type="project" value="UniProtKB-SubCell"/>
</dbReference>
<sequence length="330" mass="36630">MTSPAPSAVRAFFALVRLTFLRHWRIRTLAWVTFGLVFLTATAIAVYTHGPVGWRLENRPGWIADIKTDGAVRMTHRQYAEERLPLYAFFPGPPGQLAIKLAPIAAVQFLLVSEHPEAEKFRDDYAFLRFSRWVVFGLFLGFVMPLFVLAYASGAIGGERESRTLIWLATRPMPRGAVYLAKFLGVLPWCVAVSVAGFAAVCLAGGELGRLAFEVYLPAVFAGTIGLSALFHLMGAIFRRPAVVGLVYVFFFETLVANLPGSLKRLSLNYYVRSMMYNEASTVAVVPEDQLEVYDPVTPTTAWVVLLAASIVLTLVGMWWFAKLEPKDDV</sequence>
<dbReference type="EMBL" id="CP042425">
    <property type="protein sequence ID" value="QEL20981.1"/>
    <property type="molecule type" value="Genomic_DNA"/>
</dbReference>
<proteinExistence type="predicted"/>
<dbReference type="KEGG" id="lrs:PX52LOC_08109"/>
<organism evidence="2 3">
    <name type="scientific">Limnoglobus roseus</name>
    <dbReference type="NCBI Taxonomy" id="2598579"/>
    <lineage>
        <taxon>Bacteria</taxon>
        <taxon>Pseudomonadati</taxon>
        <taxon>Planctomycetota</taxon>
        <taxon>Planctomycetia</taxon>
        <taxon>Gemmatales</taxon>
        <taxon>Gemmataceae</taxon>
        <taxon>Limnoglobus</taxon>
    </lineage>
</organism>
<feature type="transmembrane region" description="Helical" evidence="1">
    <location>
        <begin position="133"/>
        <end position="156"/>
    </location>
</feature>
<feature type="transmembrane region" description="Helical" evidence="1">
    <location>
        <begin position="29"/>
        <end position="50"/>
    </location>
</feature>
<keyword evidence="1" id="KW-1133">Transmembrane helix</keyword>
<dbReference type="AlphaFoldDB" id="A0A5C1AP89"/>